<dbReference type="EMBL" id="JAIGNO010000006">
    <property type="protein sequence ID" value="MBX7483097.1"/>
    <property type="molecule type" value="Genomic_DNA"/>
</dbReference>
<dbReference type="InterPro" id="IPR004360">
    <property type="entry name" value="Glyas_Fos-R_dOase_dom"/>
</dbReference>
<dbReference type="PANTHER" id="PTHR33993">
    <property type="entry name" value="GLYOXALASE-RELATED"/>
    <property type="match status" value="1"/>
</dbReference>
<sequence>MADKQGDFVWYELMTTDADAAQEFYAPLLGWSFEDADFDNNGYRAFSAGETQVGGFLPLTAEMTAGGARPAWLGYIRVDDVPATLADIRERGGQVMVEGVEVPGIGPFAMITDPHGAPFYIIDDRSGQDSGAFARYEPQQGCCAWNELASDNPAQSDAFYTGLFGWTKGEAMEMGPLGTYQMYSHPDYMIVAIYPKMPEDPQAHWLYYFRVPDIDAAVEQIDAGGGRIHQQPTEIPGGEFSLAGIDPQGSFFGLVGPRK</sequence>
<dbReference type="CDD" id="cd07247">
    <property type="entry name" value="SgaA_N_like"/>
    <property type="match status" value="2"/>
</dbReference>
<proteinExistence type="predicted"/>
<reference evidence="2 3" key="1">
    <citation type="submission" date="2021-08" db="EMBL/GenBank/DDBJ databases">
        <title>Comparative Genomics Analysis of the Genus Qipengyuania Reveals Extensive Genetic Diversity and Metabolic Versatility, Including the Description of Fifteen Novel Species.</title>
        <authorList>
            <person name="Liu Y."/>
        </authorList>
    </citation>
    <scope>NUCLEOTIDE SEQUENCE [LARGE SCALE GENOMIC DNA]</scope>
    <source>
        <strain evidence="2 3">6D47A</strain>
    </source>
</reference>
<name>A0ABS7J701_9SPHN</name>
<feature type="domain" description="VOC" evidence="1">
    <location>
        <begin position="142"/>
        <end position="257"/>
    </location>
</feature>
<dbReference type="InterPro" id="IPR029068">
    <property type="entry name" value="Glyas_Bleomycin-R_OHBP_Dase"/>
</dbReference>
<dbReference type="Proteomes" id="UP000755104">
    <property type="component" value="Unassembled WGS sequence"/>
</dbReference>
<dbReference type="Gene3D" id="3.10.180.10">
    <property type="entry name" value="2,3-Dihydroxybiphenyl 1,2-Dioxygenase, domain 1"/>
    <property type="match status" value="2"/>
</dbReference>
<organism evidence="2 3">
    <name type="scientific">Qipengyuania qiaonensis</name>
    <dbReference type="NCBI Taxonomy" id="2867240"/>
    <lineage>
        <taxon>Bacteria</taxon>
        <taxon>Pseudomonadati</taxon>
        <taxon>Pseudomonadota</taxon>
        <taxon>Alphaproteobacteria</taxon>
        <taxon>Sphingomonadales</taxon>
        <taxon>Erythrobacteraceae</taxon>
        <taxon>Qipengyuania</taxon>
    </lineage>
</organism>
<dbReference type="RefSeq" id="WP_221558355.1">
    <property type="nucleotide sequence ID" value="NZ_JAIGNO010000006.1"/>
</dbReference>
<dbReference type="InterPro" id="IPR037523">
    <property type="entry name" value="VOC_core"/>
</dbReference>
<evidence type="ECO:0000313" key="2">
    <source>
        <dbReference type="EMBL" id="MBX7483097.1"/>
    </source>
</evidence>
<dbReference type="InterPro" id="IPR052164">
    <property type="entry name" value="Anthracycline_SecMetBiosynth"/>
</dbReference>
<evidence type="ECO:0000259" key="1">
    <source>
        <dbReference type="PROSITE" id="PS51819"/>
    </source>
</evidence>
<evidence type="ECO:0000313" key="3">
    <source>
        <dbReference type="Proteomes" id="UP000755104"/>
    </source>
</evidence>
<dbReference type="PROSITE" id="PS51819">
    <property type="entry name" value="VOC"/>
    <property type="match status" value="2"/>
</dbReference>
<feature type="domain" description="VOC" evidence="1">
    <location>
        <begin position="7"/>
        <end position="124"/>
    </location>
</feature>
<dbReference type="Pfam" id="PF00903">
    <property type="entry name" value="Glyoxalase"/>
    <property type="match status" value="2"/>
</dbReference>
<gene>
    <name evidence="2" type="ORF">K3174_11195</name>
</gene>
<accession>A0ABS7J701</accession>
<dbReference type="PANTHER" id="PTHR33993:SF14">
    <property type="entry name" value="GB|AAF24581.1"/>
    <property type="match status" value="1"/>
</dbReference>
<keyword evidence="3" id="KW-1185">Reference proteome</keyword>
<dbReference type="SUPFAM" id="SSF54593">
    <property type="entry name" value="Glyoxalase/Bleomycin resistance protein/Dihydroxybiphenyl dioxygenase"/>
    <property type="match status" value="2"/>
</dbReference>
<protein>
    <submittedName>
        <fullName evidence="2">VOC family protein</fullName>
    </submittedName>
</protein>
<comment type="caution">
    <text evidence="2">The sequence shown here is derived from an EMBL/GenBank/DDBJ whole genome shotgun (WGS) entry which is preliminary data.</text>
</comment>